<evidence type="ECO:0000313" key="9">
    <source>
        <dbReference type="Ensembl" id="ENSOABP00000018624.2"/>
    </source>
</evidence>
<dbReference type="GO" id="GO:0042995">
    <property type="term" value="C:cell projection"/>
    <property type="evidence" value="ECO:0007669"/>
    <property type="project" value="TreeGrafter"/>
</dbReference>
<feature type="transmembrane region" description="Helical" evidence="8">
    <location>
        <begin position="50"/>
        <end position="71"/>
    </location>
</feature>
<keyword evidence="6" id="KW-0479">Metal-binding</keyword>
<organism evidence="9 10">
    <name type="scientific">Oreochromis aureus</name>
    <name type="common">Israeli tilapia</name>
    <name type="synonym">Chromis aureus</name>
    <dbReference type="NCBI Taxonomy" id="47969"/>
    <lineage>
        <taxon>Eukaryota</taxon>
        <taxon>Metazoa</taxon>
        <taxon>Chordata</taxon>
        <taxon>Craniata</taxon>
        <taxon>Vertebrata</taxon>
        <taxon>Euteleostomi</taxon>
        <taxon>Actinopterygii</taxon>
        <taxon>Neopterygii</taxon>
        <taxon>Teleostei</taxon>
        <taxon>Neoteleostei</taxon>
        <taxon>Acanthomorphata</taxon>
        <taxon>Ovalentaria</taxon>
        <taxon>Cichlomorphae</taxon>
        <taxon>Cichliformes</taxon>
        <taxon>Cichlidae</taxon>
        <taxon>African cichlids</taxon>
        <taxon>Pseudocrenilabrinae</taxon>
        <taxon>Oreochromini</taxon>
        <taxon>Oreochromis</taxon>
    </lineage>
</organism>
<feature type="binding site" evidence="6">
    <location>
        <position position="359"/>
    </location>
    <ligand>
        <name>Na(+)</name>
        <dbReference type="ChEBI" id="CHEBI:29101"/>
        <label>1</label>
    </ligand>
</feature>
<reference evidence="9" key="2">
    <citation type="submission" date="2025-09" db="UniProtKB">
        <authorList>
            <consortium name="Ensembl"/>
        </authorList>
    </citation>
    <scope>IDENTIFICATION</scope>
</reference>
<proteinExistence type="inferred from homology"/>
<feature type="binding site" evidence="6">
    <location>
        <position position="26"/>
    </location>
    <ligand>
        <name>Na(+)</name>
        <dbReference type="ChEBI" id="CHEBI:29101"/>
        <label>1</label>
    </ligand>
</feature>
<feature type="transmembrane region" description="Helical" evidence="8">
    <location>
        <begin position="388"/>
        <end position="413"/>
    </location>
</feature>
<keyword evidence="3 7" id="KW-0812">Transmembrane</keyword>
<protein>
    <recommendedName>
        <fullName evidence="7">Transporter</fullName>
    </recommendedName>
</protein>
<dbReference type="PROSITE" id="PS00610">
    <property type="entry name" value="NA_NEUROTRAN_SYMP_1"/>
    <property type="match status" value="1"/>
</dbReference>
<feature type="binding site" evidence="6">
    <location>
        <position position="259"/>
    </location>
    <ligand>
        <name>Na(+)</name>
        <dbReference type="ChEBI" id="CHEBI:29101"/>
        <label>1</label>
    </ligand>
</feature>
<feature type="transmembrane region" description="Helical" evidence="8">
    <location>
        <begin position="498"/>
        <end position="521"/>
    </location>
</feature>
<dbReference type="PRINTS" id="PR00176">
    <property type="entry name" value="NANEUSMPORT"/>
</dbReference>
<evidence type="ECO:0000256" key="6">
    <source>
        <dbReference type="PIRSR" id="PIRSR600175-1"/>
    </source>
</evidence>
<feature type="transmembrane region" description="Helical" evidence="8">
    <location>
        <begin position="344"/>
        <end position="367"/>
    </location>
</feature>
<name>A0A668SV82_OREAU</name>
<dbReference type="Proteomes" id="UP000472276">
    <property type="component" value="Unassembled WGS sequence"/>
</dbReference>
<dbReference type="Pfam" id="PF00209">
    <property type="entry name" value="SNF"/>
    <property type="match status" value="1"/>
</dbReference>
<feature type="transmembrane region" description="Helical" evidence="8">
    <location>
        <begin position="285"/>
        <end position="310"/>
    </location>
</feature>
<keyword evidence="10" id="KW-1185">Reference proteome</keyword>
<dbReference type="InterPro" id="IPR000175">
    <property type="entry name" value="Na/ntran_symport"/>
</dbReference>
<keyword evidence="4 8" id="KW-1133">Transmembrane helix</keyword>
<reference evidence="9" key="1">
    <citation type="submission" date="2025-08" db="UniProtKB">
        <authorList>
            <consortium name="Ensembl"/>
        </authorList>
    </citation>
    <scope>IDENTIFICATION</scope>
</reference>
<evidence type="ECO:0000256" key="8">
    <source>
        <dbReference type="SAM" id="Phobius"/>
    </source>
</evidence>
<feature type="transmembrane region" description="Helical" evidence="8">
    <location>
        <begin position="205"/>
        <end position="229"/>
    </location>
</feature>
<evidence type="ECO:0000313" key="10">
    <source>
        <dbReference type="Proteomes" id="UP000472276"/>
    </source>
</evidence>
<dbReference type="InterPro" id="IPR037272">
    <property type="entry name" value="SNS_sf"/>
</dbReference>
<dbReference type="GO" id="GO:0005886">
    <property type="term" value="C:plasma membrane"/>
    <property type="evidence" value="ECO:0007669"/>
    <property type="project" value="TreeGrafter"/>
</dbReference>
<feature type="binding site" evidence="6">
    <location>
        <position position="33"/>
    </location>
    <ligand>
        <name>Na(+)</name>
        <dbReference type="ChEBI" id="CHEBI:29101"/>
        <label>1</label>
    </ligand>
</feature>
<dbReference type="AlphaFoldDB" id="A0A668SV82"/>
<sequence>MELINPEVEERGHWGNKVEFLLAVAGNIVGVGNVWRFPYLCYKNGGGAFLVPYLAFAVTCGVPVFLLETTIGQFTQEGGITCWRKLCPLAEGIGFGGQLILFYNCMTYIIILSWALLSPRVLLQLFPISNKNYFSTQNNTVHWTNQTNSTSAATEFWERRVLMISGGIEEIGSIQWEVLLCLIAMWIVCYFCVWKGVRSTGKVVYVTATFPYVMLLILLIRGLSLPGALEGVMFYLLPEPSRLMDPQVWMEAVSQIFFSYSIGLGSLTVLGSYNKYNNNCYKDSLMLCLLNSGTSVVAGFAVFSVLGFMAHEQGVPIAEVAESGPGLAFIAYPQAVAMMPLPQLWSICFFVMLILLGLDSQFVNMEVLMTSFTDMFPKVLRRAGRREIFLLLFCLICFFSQLVMVTEGGMFVFQLFDYYACNGACLLFLCVFETLALGWIFGVDKLYDIIKDMTGTRANYFFKLCWLYLTPLVSLGSFICSLIEYQPLTFNRWYVYPSWAYVLGWVLALSSILLVPGWALYNLCLASLEVLPGECPLSLRNVYKVRSEQSTRLLENCFCTDETKVESGTFGENQTAEQHKHQLL</sequence>
<dbReference type="Ensembl" id="ENSOABT00000019194.2">
    <property type="protein sequence ID" value="ENSOABP00000018624.2"/>
    <property type="gene ID" value="ENSOABG00000027675.1"/>
</dbReference>
<evidence type="ECO:0000256" key="5">
    <source>
        <dbReference type="ARBA" id="ARBA00023136"/>
    </source>
</evidence>
<dbReference type="GO" id="GO:0005332">
    <property type="term" value="F:gamma-aminobutyric acid:sodium:chloride symporter activity"/>
    <property type="evidence" value="ECO:0007669"/>
    <property type="project" value="TreeGrafter"/>
</dbReference>
<feature type="binding site" evidence="6">
    <location>
        <position position="356"/>
    </location>
    <ligand>
        <name>Na(+)</name>
        <dbReference type="ChEBI" id="CHEBI:29101"/>
        <label>1</label>
    </ligand>
</feature>
<evidence type="ECO:0000256" key="3">
    <source>
        <dbReference type="ARBA" id="ARBA00022692"/>
    </source>
</evidence>
<evidence type="ECO:0000256" key="2">
    <source>
        <dbReference type="ARBA" id="ARBA00022448"/>
    </source>
</evidence>
<feature type="transmembrane region" description="Helical" evidence="8">
    <location>
        <begin position="419"/>
        <end position="443"/>
    </location>
</feature>
<evidence type="ECO:0000256" key="7">
    <source>
        <dbReference type="RuleBase" id="RU003732"/>
    </source>
</evidence>
<keyword evidence="7" id="KW-0769">Symport</keyword>
<dbReference type="PANTHER" id="PTHR11616:SF237">
    <property type="entry name" value="TRANSPORTER"/>
    <property type="match status" value="1"/>
</dbReference>
<comment type="similarity">
    <text evidence="7">Belongs to the sodium:neurotransmitter symporter (SNF) (TC 2.A.22) family.</text>
</comment>
<feature type="transmembrane region" description="Helical" evidence="8">
    <location>
        <begin position="174"/>
        <end position="193"/>
    </location>
</feature>
<feature type="transmembrane region" description="Helical" evidence="8">
    <location>
        <begin position="92"/>
        <end position="117"/>
    </location>
</feature>
<feature type="binding site" evidence="6">
    <location>
        <position position="29"/>
    </location>
    <ligand>
        <name>Na(+)</name>
        <dbReference type="ChEBI" id="CHEBI:29101"/>
        <label>1</label>
    </ligand>
</feature>
<feature type="transmembrane region" description="Helical" evidence="8">
    <location>
        <begin position="249"/>
        <end position="273"/>
    </location>
</feature>
<feature type="transmembrane region" description="Helical" evidence="8">
    <location>
        <begin position="464"/>
        <end position="486"/>
    </location>
</feature>
<keyword evidence="2 7" id="KW-0813">Transport</keyword>
<evidence type="ECO:0000256" key="4">
    <source>
        <dbReference type="ARBA" id="ARBA00022989"/>
    </source>
</evidence>
<dbReference type="CDD" id="cd11496">
    <property type="entry name" value="SLC6sbd-TauT-like"/>
    <property type="match status" value="1"/>
</dbReference>
<dbReference type="PROSITE" id="PS50267">
    <property type="entry name" value="NA_NEUROTRAN_SYMP_3"/>
    <property type="match status" value="1"/>
</dbReference>
<accession>A0A668SV82</accession>
<feature type="binding site" evidence="6">
    <location>
        <position position="291"/>
    </location>
    <ligand>
        <name>Na(+)</name>
        <dbReference type="ChEBI" id="CHEBI:29101"/>
        <label>1</label>
    </ligand>
</feature>
<keyword evidence="5 8" id="KW-0472">Membrane</keyword>
<feature type="binding site" evidence="6">
    <location>
        <position position="360"/>
    </location>
    <ligand>
        <name>Na(+)</name>
        <dbReference type="ChEBI" id="CHEBI:29101"/>
        <label>1</label>
    </ligand>
</feature>
<keyword evidence="6" id="KW-0915">Sodium</keyword>
<comment type="subcellular location">
    <subcellularLocation>
        <location evidence="1">Membrane</location>
        <topology evidence="1">Multi-pass membrane protein</topology>
    </subcellularLocation>
</comment>
<dbReference type="GO" id="GO:0046872">
    <property type="term" value="F:metal ion binding"/>
    <property type="evidence" value="ECO:0007669"/>
    <property type="project" value="UniProtKB-KW"/>
</dbReference>
<evidence type="ECO:0000256" key="1">
    <source>
        <dbReference type="ARBA" id="ARBA00004141"/>
    </source>
</evidence>
<dbReference type="PANTHER" id="PTHR11616">
    <property type="entry name" value="SODIUM/CHLORIDE DEPENDENT TRANSPORTER"/>
    <property type="match status" value="1"/>
</dbReference>
<feature type="transmembrane region" description="Helical" evidence="8">
    <location>
        <begin position="20"/>
        <end position="38"/>
    </location>
</feature>
<dbReference type="SUPFAM" id="SSF161070">
    <property type="entry name" value="SNF-like"/>
    <property type="match status" value="1"/>
</dbReference>